<evidence type="ECO:0000256" key="8">
    <source>
        <dbReference type="ARBA" id="ARBA00022985"/>
    </source>
</evidence>
<keyword evidence="7 12" id="KW-0808">Transferase</keyword>
<dbReference type="EC" id="2.5.1.55" evidence="5"/>
<comment type="similarity">
    <text evidence="4">Belongs to the KdsA family.</text>
</comment>
<evidence type="ECO:0000256" key="10">
    <source>
        <dbReference type="SAM" id="MobiDB-lite"/>
    </source>
</evidence>
<dbReference type="UniPathway" id="UPA00030"/>
<evidence type="ECO:0000256" key="6">
    <source>
        <dbReference type="ARBA" id="ARBA00022490"/>
    </source>
</evidence>
<evidence type="ECO:0000259" key="11">
    <source>
        <dbReference type="Pfam" id="PF00793"/>
    </source>
</evidence>
<comment type="pathway">
    <text evidence="2">Bacterial outer membrane biogenesis; lipopolysaccharide biosynthesis.</text>
</comment>
<evidence type="ECO:0000256" key="5">
    <source>
        <dbReference type="ARBA" id="ARBA00012693"/>
    </source>
</evidence>
<dbReference type="GO" id="GO:0009103">
    <property type="term" value="P:lipopolysaccharide biosynthetic process"/>
    <property type="evidence" value="ECO:0007669"/>
    <property type="project" value="UniProtKB-UniPathway"/>
</dbReference>
<comment type="subcellular location">
    <subcellularLocation>
        <location evidence="1">Cytoplasm</location>
    </subcellularLocation>
</comment>
<gene>
    <name evidence="12" type="primary">kdsA</name>
    <name evidence="12" type="ORF">PWN146_01435</name>
</gene>
<accession>A0A1C3HCJ8</accession>
<keyword evidence="8" id="KW-0448">Lipopolysaccharide biosynthesis</keyword>
<dbReference type="GO" id="GO:0005737">
    <property type="term" value="C:cytoplasm"/>
    <property type="evidence" value="ECO:0007669"/>
    <property type="project" value="UniProtKB-SubCell"/>
</dbReference>
<dbReference type="InterPro" id="IPR006269">
    <property type="entry name" value="KDO8P_synthase"/>
</dbReference>
<sequence>MTPCSLQGDGYNLNKGESMKQKVVSIGDIDVANDLPFVLFGGMNVLESRDLAMSICEHYVTVTQKLGIPYVFKASFDKANRSSIHSYRGPGLEEGMKIFEELKKTFGVKIITDVHEAAQAQPVSEVVDVIQLPAFLARQTDLVEAMAKTGAVINVKKPQFVSPGQMGNIVDKFKEGGNDQVILCDRGSNFGYDNLVVDMLGINVMKNVTGGHPVIFDVTHALQTRDPFGAASGGRRAQVAELARAGMAVGLAGLFLEAHPDPKKRQVRRPVRAAVGQAGAVPGADESHRRPGEELPGAGYQQLSARRHKKKPDSSGFFTFKRRWPPTLPAASGRTASGPRSAAPAHAPGFSAAGTARR</sequence>
<feature type="region of interest" description="Disordered" evidence="10">
    <location>
        <begin position="263"/>
        <end position="358"/>
    </location>
</feature>
<evidence type="ECO:0000256" key="4">
    <source>
        <dbReference type="ARBA" id="ARBA00010499"/>
    </source>
</evidence>
<dbReference type="AlphaFoldDB" id="A0A1C3HCJ8"/>
<keyword evidence="6" id="KW-0963">Cytoplasm</keyword>
<dbReference type="EMBL" id="LT575490">
    <property type="protein sequence ID" value="SAY42749.1"/>
    <property type="molecule type" value="Genomic_DNA"/>
</dbReference>
<dbReference type="PANTHER" id="PTHR21057">
    <property type="entry name" value="PHOSPHO-2-DEHYDRO-3-DEOXYHEPTONATE ALDOLASE"/>
    <property type="match status" value="1"/>
</dbReference>
<evidence type="ECO:0000256" key="7">
    <source>
        <dbReference type="ARBA" id="ARBA00022679"/>
    </source>
</evidence>
<dbReference type="UniPathway" id="UPA00357">
    <property type="reaction ID" value="UER00474"/>
</dbReference>
<name>A0A1C3HCJ8_SERMA</name>
<evidence type="ECO:0000256" key="9">
    <source>
        <dbReference type="ARBA" id="ARBA00049112"/>
    </source>
</evidence>
<feature type="compositionally biased region" description="Low complexity" evidence="10">
    <location>
        <begin position="272"/>
        <end position="284"/>
    </location>
</feature>
<dbReference type="NCBIfam" id="TIGR01362">
    <property type="entry name" value="KDO8P_synth"/>
    <property type="match status" value="1"/>
</dbReference>
<reference evidence="12" key="1">
    <citation type="submission" date="2016-05" db="EMBL/GenBank/DDBJ databases">
        <authorList>
            <person name="Cock P.J.A."/>
            <person name="Cock P.J.A."/>
        </authorList>
    </citation>
    <scope>NUCLEOTIDE SEQUENCE</scope>
    <source>
        <strain evidence="12">PWN146_assembly</strain>
    </source>
</reference>
<dbReference type="InterPro" id="IPR006218">
    <property type="entry name" value="DAHP1/KDSA"/>
</dbReference>
<dbReference type="GO" id="GO:0008676">
    <property type="term" value="F:3-deoxy-8-phosphooctulonate synthase activity"/>
    <property type="evidence" value="ECO:0007669"/>
    <property type="project" value="UniProtKB-EC"/>
</dbReference>
<dbReference type="Pfam" id="PF00793">
    <property type="entry name" value="DAHP_synth_1"/>
    <property type="match status" value="1"/>
</dbReference>
<dbReference type="InterPro" id="IPR013785">
    <property type="entry name" value="Aldolase_TIM"/>
</dbReference>
<feature type="compositionally biased region" description="Low complexity" evidence="10">
    <location>
        <begin position="341"/>
        <end position="358"/>
    </location>
</feature>
<evidence type="ECO:0000256" key="3">
    <source>
        <dbReference type="ARBA" id="ARBA00004845"/>
    </source>
</evidence>
<organism evidence="12">
    <name type="scientific">Serratia marcescens</name>
    <dbReference type="NCBI Taxonomy" id="615"/>
    <lineage>
        <taxon>Bacteria</taxon>
        <taxon>Pseudomonadati</taxon>
        <taxon>Pseudomonadota</taxon>
        <taxon>Gammaproteobacteria</taxon>
        <taxon>Enterobacterales</taxon>
        <taxon>Yersiniaceae</taxon>
        <taxon>Serratia</taxon>
    </lineage>
</organism>
<feature type="domain" description="DAHP synthetase I/KDSA" evidence="11">
    <location>
        <begin position="28"/>
        <end position="268"/>
    </location>
</feature>
<comment type="catalytic activity">
    <reaction evidence="9">
        <text>D-arabinose 5-phosphate + phosphoenolpyruvate + H2O = 3-deoxy-alpha-D-manno-2-octulosonate-8-phosphate + phosphate</text>
        <dbReference type="Rhea" id="RHEA:14053"/>
        <dbReference type="ChEBI" id="CHEBI:15377"/>
        <dbReference type="ChEBI" id="CHEBI:43474"/>
        <dbReference type="ChEBI" id="CHEBI:57693"/>
        <dbReference type="ChEBI" id="CHEBI:58702"/>
        <dbReference type="ChEBI" id="CHEBI:85985"/>
        <dbReference type="EC" id="2.5.1.55"/>
    </reaction>
</comment>
<evidence type="ECO:0000256" key="1">
    <source>
        <dbReference type="ARBA" id="ARBA00004496"/>
    </source>
</evidence>
<dbReference type="Gene3D" id="3.20.20.70">
    <property type="entry name" value="Aldolase class I"/>
    <property type="match status" value="1"/>
</dbReference>
<proteinExistence type="inferred from homology"/>
<dbReference type="SUPFAM" id="SSF51569">
    <property type="entry name" value="Aldolase"/>
    <property type="match status" value="1"/>
</dbReference>
<protein>
    <recommendedName>
        <fullName evidence="5">3-deoxy-8-phosphooctulonate synthase</fullName>
        <ecNumber evidence="5">2.5.1.55</ecNumber>
    </recommendedName>
</protein>
<dbReference type="NCBIfam" id="NF003543">
    <property type="entry name" value="PRK05198.1"/>
    <property type="match status" value="1"/>
</dbReference>
<evidence type="ECO:0000256" key="2">
    <source>
        <dbReference type="ARBA" id="ARBA00004756"/>
    </source>
</evidence>
<evidence type="ECO:0000313" key="12">
    <source>
        <dbReference type="EMBL" id="SAY42749.1"/>
    </source>
</evidence>
<comment type="pathway">
    <text evidence="3">Carbohydrate biosynthesis; 3-deoxy-D-manno-octulosonate biosynthesis; 3-deoxy-D-manno-octulosonate from D-ribulose 5-phosphate: step 2/3.</text>
</comment>